<evidence type="ECO:0000256" key="2">
    <source>
        <dbReference type="ARBA" id="ARBA00022729"/>
    </source>
</evidence>
<evidence type="ECO:0000259" key="9">
    <source>
        <dbReference type="PROSITE" id="PS50923"/>
    </source>
</evidence>
<dbReference type="Proteomes" id="UP001186944">
    <property type="component" value="Unassembled WGS sequence"/>
</dbReference>
<feature type="domain" description="Sushi" evidence="9">
    <location>
        <begin position="1047"/>
        <end position="1105"/>
    </location>
</feature>
<evidence type="ECO:0000256" key="3">
    <source>
        <dbReference type="ARBA" id="ARBA00022737"/>
    </source>
</evidence>
<dbReference type="Pfam" id="PF00058">
    <property type="entry name" value="Ldl_recept_b"/>
    <property type="match status" value="1"/>
</dbReference>
<evidence type="ECO:0000256" key="5">
    <source>
        <dbReference type="ARBA" id="ARBA00023180"/>
    </source>
</evidence>
<evidence type="ECO:0000256" key="8">
    <source>
        <dbReference type="SAM" id="Phobius"/>
    </source>
</evidence>
<dbReference type="SMART" id="SM00181">
    <property type="entry name" value="EGF"/>
    <property type="match status" value="2"/>
</dbReference>
<evidence type="ECO:0000256" key="7">
    <source>
        <dbReference type="PROSITE-ProRule" id="PRU00461"/>
    </source>
</evidence>
<evidence type="ECO:0000313" key="11">
    <source>
        <dbReference type="Proteomes" id="UP001186944"/>
    </source>
</evidence>
<comment type="caution">
    <text evidence="6">Lacks conserved residue(s) required for the propagation of feature annotation.</text>
</comment>
<evidence type="ECO:0000313" key="10">
    <source>
        <dbReference type="EMBL" id="KAK3087954.1"/>
    </source>
</evidence>
<evidence type="ECO:0000256" key="1">
    <source>
        <dbReference type="ARBA" id="ARBA00022536"/>
    </source>
</evidence>
<keyword evidence="4" id="KW-1015">Disulfide bond</keyword>
<keyword evidence="1" id="KW-0245">EGF-like domain</keyword>
<gene>
    <name evidence="10" type="ORF">FSP39_012741</name>
</gene>
<dbReference type="SUPFAM" id="SSF63825">
    <property type="entry name" value="YWTD domain"/>
    <property type="match status" value="2"/>
</dbReference>
<dbReference type="SMART" id="SM00032">
    <property type="entry name" value="CCP"/>
    <property type="match status" value="3"/>
</dbReference>
<dbReference type="SMART" id="SM00135">
    <property type="entry name" value="LY"/>
    <property type="match status" value="10"/>
</dbReference>
<comment type="caution">
    <text evidence="10">The sequence shown here is derived from an EMBL/GenBank/DDBJ whole genome shotgun (WGS) entry which is preliminary data.</text>
</comment>
<dbReference type="InterPro" id="IPR011042">
    <property type="entry name" value="6-blade_b-propeller_TolB-like"/>
</dbReference>
<dbReference type="PROSITE" id="PS51120">
    <property type="entry name" value="LDLRB"/>
    <property type="match status" value="4"/>
</dbReference>
<accession>A0AA88XP71</accession>
<proteinExistence type="predicted"/>
<protein>
    <recommendedName>
        <fullName evidence="9">Sushi domain-containing protein</fullName>
    </recommendedName>
</protein>
<keyword evidence="5" id="KW-0325">Glycoprotein</keyword>
<dbReference type="EMBL" id="VSWD01000011">
    <property type="protein sequence ID" value="KAK3087954.1"/>
    <property type="molecule type" value="Genomic_DNA"/>
</dbReference>
<dbReference type="PROSITE" id="PS50923">
    <property type="entry name" value="SUSHI"/>
    <property type="match status" value="1"/>
</dbReference>
<keyword evidence="8" id="KW-0812">Transmembrane</keyword>
<keyword evidence="3" id="KW-0677">Repeat</keyword>
<dbReference type="InterPro" id="IPR035976">
    <property type="entry name" value="Sushi/SCR/CCP_sf"/>
</dbReference>
<dbReference type="SUPFAM" id="SSF57196">
    <property type="entry name" value="EGF/Laminin"/>
    <property type="match status" value="2"/>
</dbReference>
<sequence>MTERSAVSIKQFSFNTARAKIVSIATDPRNNTLFIMDSDSHSLYRMEKFNIWINDSIEIVPLHKGVSKTSAQISYDWKSRNLYWVDGYYNWVAMQPAFSNDNSMYKVIIRNFTARPEGLTIDPQKGFLFWSEMSKTQRIERCNLLGEDRTVIISKNIGRVYDICTDTDEQRIYWVDGTRHTIETSDYNGQHRRILVRMNSIKFTSINLYEDHLYVASFTSNTVSKVNKHTGEVAMVILVDDGTPVSVEIYDPTIQLPLSTLCPKAKCEHFCVETPGKARCVCKEGYRLDPDGTSCIKENLLTAGLLLGNTTHICHLDIRQITALKEAHRCYTNFTKLRWLVPDTERNMLYYIDEKNEQLTQFSLSTNKSEPLTNSEKNVTGLAYDWINKNVFWAEGSSGNIHVYSVKNKAAGVLYAGRTKPMYIQANPLSGMIYWIEGSKPDYSIIAATMDGKDARVLVNKTALHSPTGLYYSVDNDRLYWINWHTIKTVKSDGSDPKSYLNIMSVLFFGVELMIYEDYAIWTHGRSFINAASIHKSSSVVKLNVTSYGDLTAMAIYDPSMQKIKRGPCDVMNGGCDQICLPTKEGGRVCQCDYGYSLSTNGTSCVTDPIDNNFLVVADHTHGRIYQISLLNKRVTAIDIPEVVKPACVALHKPSNILYWIEIKTGGSRIRKSNIDGSNATEIYSSGMIYPDRIAIDFSTGNLYFTAVSAITMGSYVGVIIPETGEHRQLVTGLFTPRAIALVPDKGIMFWTDHHKHNAHIGRAYMDGSDHKQIVRDDIVWPNGLTVDFKAERLYWADGNLDKIESVDYEGNGRLLVLEQKDSQLVDIVMYNSHLYFTAWNKQKIQKVKLNKNGTGILVDWMSDIAEFGRLDSLDIYPGQEQPVKKSCTLWNGHCSTFCLPVADGNVCGCSDGDELLVRGKICDKASRCPHQVPNVVWEKDCGGFAKQRCNYTCDAGYRKNKDLEIVRCGENTKWQMNGQELCIECPLGFPVRDILYGCSRKVNSTCGYACTVGYIRNPKIPTIKCLPSRKWDHEMSEICIPPNLTKYCKEPILYGSLSPDCSKVAGTVCSFTCDPGYIRKDDNIELVCLDSGKWSYPVTALCTASGSPVTAARKSQKTDNSTLYAGIGGAVAAFVVILVVIILIVVFIFIRKKRRTQVGRYKTHHNVYCEPDKGVVNIGSDVRTSDGGHSNPYANMSET</sequence>
<dbReference type="InterPro" id="IPR000436">
    <property type="entry name" value="Sushi_SCR_CCP_dom"/>
</dbReference>
<dbReference type="AlphaFoldDB" id="A0AA88XP71"/>
<dbReference type="Gene3D" id="2.120.10.30">
    <property type="entry name" value="TolB, C-terminal domain"/>
    <property type="match status" value="3"/>
</dbReference>
<dbReference type="Gene3D" id="2.10.70.10">
    <property type="entry name" value="Complement Module, domain 1"/>
    <property type="match status" value="1"/>
</dbReference>
<keyword evidence="2" id="KW-0732">Signal</keyword>
<keyword evidence="8" id="KW-0472">Membrane</keyword>
<feature type="transmembrane region" description="Helical" evidence="8">
    <location>
        <begin position="1124"/>
        <end position="1151"/>
    </location>
</feature>
<reference evidence="10" key="1">
    <citation type="submission" date="2019-08" db="EMBL/GenBank/DDBJ databases">
        <title>The improved chromosome-level genome for the pearl oyster Pinctada fucata martensii using PacBio sequencing and Hi-C.</title>
        <authorList>
            <person name="Zheng Z."/>
        </authorList>
    </citation>
    <scope>NUCLEOTIDE SEQUENCE</scope>
    <source>
        <strain evidence="10">ZZ-2019</strain>
        <tissue evidence="10">Adductor muscle</tissue>
    </source>
</reference>
<evidence type="ECO:0000256" key="6">
    <source>
        <dbReference type="PROSITE-ProRule" id="PRU00302"/>
    </source>
</evidence>
<feature type="repeat" description="LDL-receptor class B" evidence="7">
    <location>
        <begin position="656"/>
        <end position="700"/>
    </location>
</feature>
<keyword evidence="11" id="KW-1185">Reference proteome</keyword>
<dbReference type="SUPFAM" id="SSF57535">
    <property type="entry name" value="Complement control module/SCR domain"/>
    <property type="match status" value="1"/>
</dbReference>
<dbReference type="SUPFAM" id="SSF101898">
    <property type="entry name" value="NHL repeat"/>
    <property type="match status" value="1"/>
</dbReference>
<organism evidence="10 11">
    <name type="scientific">Pinctada imbricata</name>
    <name type="common">Atlantic pearl-oyster</name>
    <name type="synonym">Pinctada martensii</name>
    <dbReference type="NCBI Taxonomy" id="66713"/>
    <lineage>
        <taxon>Eukaryota</taxon>
        <taxon>Metazoa</taxon>
        <taxon>Spiralia</taxon>
        <taxon>Lophotrochozoa</taxon>
        <taxon>Mollusca</taxon>
        <taxon>Bivalvia</taxon>
        <taxon>Autobranchia</taxon>
        <taxon>Pteriomorphia</taxon>
        <taxon>Pterioida</taxon>
        <taxon>Pterioidea</taxon>
        <taxon>Pteriidae</taxon>
        <taxon>Pinctada</taxon>
    </lineage>
</organism>
<keyword evidence="8" id="KW-1133">Transmembrane helix</keyword>
<dbReference type="Pfam" id="PF00084">
    <property type="entry name" value="Sushi"/>
    <property type="match status" value="3"/>
</dbReference>
<dbReference type="FunFam" id="2.120.10.30:FF:000241">
    <property type="entry name" value="Low-density lipoprotein receptor-related protein 6"/>
    <property type="match status" value="1"/>
</dbReference>
<evidence type="ECO:0000256" key="4">
    <source>
        <dbReference type="ARBA" id="ARBA00023157"/>
    </source>
</evidence>
<feature type="repeat" description="LDL-receptor class B" evidence="7">
    <location>
        <begin position="170"/>
        <end position="212"/>
    </location>
</feature>
<name>A0AA88XP71_PINIB</name>
<dbReference type="InterPro" id="IPR000742">
    <property type="entry name" value="EGF"/>
</dbReference>
<keyword evidence="6" id="KW-0768">Sushi</keyword>
<dbReference type="PANTHER" id="PTHR46513:SF44">
    <property type="entry name" value="LDL RECEPTOR RELATED PROTEIN 4"/>
    <property type="match status" value="1"/>
</dbReference>
<dbReference type="CDD" id="cd00033">
    <property type="entry name" value="CCP"/>
    <property type="match status" value="1"/>
</dbReference>
<feature type="repeat" description="LDL-receptor class B" evidence="7">
    <location>
        <begin position="792"/>
        <end position="834"/>
    </location>
</feature>
<dbReference type="Pfam" id="PF14670">
    <property type="entry name" value="FXa_inhibition"/>
    <property type="match status" value="2"/>
</dbReference>
<dbReference type="InterPro" id="IPR000033">
    <property type="entry name" value="LDLR_classB_rpt"/>
</dbReference>
<dbReference type="PANTHER" id="PTHR46513">
    <property type="entry name" value="VITELLOGENIN RECEPTOR-LIKE PROTEIN-RELATED-RELATED"/>
    <property type="match status" value="1"/>
</dbReference>
<dbReference type="InterPro" id="IPR050778">
    <property type="entry name" value="Cueball_EGF_LRP_Nidogen"/>
</dbReference>
<feature type="repeat" description="LDL-receptor class B" evidence="7">
    <location>
        <begin position="747"/>
        <end position="791"/>
    </location>
</feature>